<keyword evidence="2" id="KW-1185">Reference proteome</keyword>
<evidence type="ECO:0000313" key="2">
    <source>
        <dbReference type="Proteomes" id="UP000015100"/>
    </source>
</evidence>
<comment type="caution">
    <text evidence="1">The sequence shown here is derived from an EMBL/GenBank/DDBJ whole genome shotgun (WGS) entry which is preliminary data.</text>
</comment>
<name>S8A7S7_DACHA</name>
<dbReference type="EMBL" id="AQGS01000522">
    <property type="protein sequence ID" value="EPS38859.1"/>
    <property type="molecule type" value="Genomic_DNA"/>
</dbReference>
<dbReference type="HOGENOM" id="CLU_1049817_0_0_1"/>
<sequence>MSEPVIPTVLDHIFTHLLPEISALHSTLAPASNDHKRLVSLYRSYSPAPTPYLESLISSLETLRHEIPDTIESTTFTPMLSSAAIIYPLPLPPHTELNVIQQYESCKAEISHPWAMTLKSSSDIGRHERLRLTMSYKDTPKKAVVEYTLHRGKPAMFRERLSWNVTQLFHRRHDVIVDLEIHVPDGNGNRENGRYVGVVVYTGEEEDGKQDIETKEKLTAMTRKTRSEGKLAGLVGPFEDRGVEKDTPSENTGGVSMLFDIVYKE</sequence>
<organism evidence="1 2">
    <name type="scientific">Dactylellina haptotyla (strain CBS 200.50)</name>
    <name type="common">Nematode-trapping fungus</name>
    <name type="synonym">Monacrosporium haptotylum</name>
    <dbReference type="NCBI Taxonomy" id="1284197"/>
    <lineage>
        <taxon>Eukaryota</taxon>
        <taxon>Fungi</taxon>
        <taxon>Dikarya</taxon>
        <taxon>Ascomycota</taxon>
        <taxon>Pezizomycotina</taxon>
        <taxon>Orbiliomycetes</taxon>
        <taxon>Orbiliales</taxon>
        <taxon>Orbiliaceae</taxon>
        <taxon>Dactylellina</taxon>
    </lineage>
</organism>
<accession>S8A7S7</accession>
<proteinExistence type="predicted"/>
<reference evidence="2" key="2">
    <citation type="submission" date="2013-04" db="EMBL/GenBank/DDBJ databases">
        <title>Genomic mechanisms accounting for the adaptation to parasitism in nematode-trapping fungi.</title>
        <authorList>
            <person name="Ahren D.G."/>
        </authorList>
    </citation>
    <scope>NUCLEOTIDE SEQUENCE [LARGE SCALE GENOMIC DNA]</scope>
    <source>
        <strain evidence="2">CBS 200.50</strain>
    </source>
</reference>
<protein>
    <submittedName>
        <fullName evidence="1">Uncharacterized protein</fullName>
    </submittedName>
</protein>
<reference evidence="1 2" key="1">
    <citation type="journal article" date="2013" name="PLoS Genet.">
        <title>Genomic mechanisms accounting for the adaptation to parasitism in nematode-trapping fungi.</title>
        <authorList>
            <person name="Meerupati T."/>
            <person name="Andersson K.M."/>
            <person name="Friman E."/>
            <person name="Kumar D."/>
            <person name="Tunlid A."/>
            <person name="Ahren D."/>
        </authorList>
    </citation>
    <scope>NUCLEOTIDE SEQUENCE [LARGE SCALE GENOMIC DNA]</scope>
    <source>
        <strain evidence="1 2">CBS 200.50</strain>
    </source>
</reference>
<dbReference type="AlphaFoldDB" id="S8A7S7"/>
<dbReference type="Proteomes" id="UP000015100">
    <property type="component" value="Unassembled WGS sequence"/>
</dbReference>
<evidence type="ECO:0000313" key="1">
    <source>
        <dbReference type="EMBL" id="EPS38859.1"/>
    </source>
</evidence>
<gene>
    <name evidence="1" type="ORF">H072_7386</name>
</gene>